<keyword evidence="1" id="KW-0812">Transmembrane</keyword>
<evidence type="ECO:0000313" key="2">
    <source>
        <dbReference type="EMBL" id="PSG91153.1"/>
    </source>
</evidence>
<keyword evidence="3" id="KW-1185">Reference proteome</keyword>
<comment type="caution">
    <text evidence="2">The sequence shown here is derived from an EMBL/GenBank/DDBJ whole genome shotgun (WGS) entry which is preliminary data.</text>
</comment>
<name>A0A2T1NFE1_9FLAO</name>
<evidence type="ECO:0000313" key="3">
    <source>
        <dbReference type="Proteomes" id="UP000238430"/>
    </source>
</evidence>
<dbReference type="AlphaFoldDB" id="A0A2T1NFE1"/>
<dbReference type="RefSeq" id="WP_106678669.1">
    <property type="nucleotide sequence ID" value="NZ_JACHWV010000007.1"/>
</dbReference>
<feature type="transmembrane region" description="Helical" evidence="1">
    <location>
        <begin position="41"/>
        <end position="58"/>
    </location>
</feature>
<keyword evidence="1" id="KW-1133">Transmembrane helix</keyword>
<protein>
    <submittedName>
        <fullName evidence="2">Uncharacterized protein</fullName>
    </submittedName>
</protein>
<accession>A0A2T1NFE1</accession>
<evidence type="ECO:0000256" key="1">
    <source>
        <dbReference type="SAM" id="Phobius"/>
    </source>
</evidence>
<dbReference type="Proteomes" id="UP000238430">
    <property type="component" value="Unassembled WGS sequence"/>
</dbReference>
<sequence length="64" mass="7424">MSNISKNQGDTFSLILGIFFILFGIYRVYRYFINEVSSFRAILGIGFIAYGIFILSRYKKSKQP</sequence>
<gene>
    <name evidence="2" type="ORF">C7H61_07845</name>
</gene>
<proteinExistence type="predicted"/>
<reference evidence="2 3" key="1">
    <citation type="submission" date="2018-03" db="EMBL/GenBank/DDBJ databases">
        <title>Mesoflavibacter sp. HG37 and Mesoflavibacter sp. HG96 sp.nov., two marine bacteria isolated from seawater of Western Pacific Ocean.</title>
        <authorList>
            <person name="Cheng H."/>
            <person name="Wu Y.-H."/>
            <person name="Guo L.-L."/>
            <person name="Xu X.-W."/>
        </authorList>
    </citation>
    <scope>NUCLEOTIDE SEQUENCE [LARGE SCALE GENOMIC DNA]</scope>
    <source>
        <strain evidence="2 3">KCTC 42117</strain>
    </source>
</reference>
<keyword evidence="1" id="KW-0472">Membrane</keyword>
<dbReference type="EMBL" id="PXOT01000022">
    <property type="protein sequence ID" value="PSG91153.1"/>
    <property type="molecule type" value="Genomic_DNA"/>
</dbReference>
<organism evidence="2 3">
    <name type="scientific">Mesoflavibacter zeaxanthinifaciens subsp. sabulilitoris</name>
    <dbReference type="NCBI Taxonomy" id="1520893"/>
    <lineage>
        <taxon>Bacteria</taxon>
        <taxon>Pseudomonadati</taxon>
        <taxon>Bacteroidota</taxon>
        <taxon>Flavobacteriia</taxon>
        <taxon>Flavobacteriales</taxon>
        <taxon>Flavobacteriaceae</taxon>
        <taxon>Mesoflavibacter</taxon>
    </lineage>
</organism>
<feature type="transmembrane region" description="Helical" evidence="1">
    <location>
        <begin position="12"/>
        <end position="29"/>
    </location>
</feature>